<evidence type="ECO:0000256" key="2">
    <source>
        <dbReference type="ARBA" id="ARBA00022694"/>
    </source>
</evidence>
<keyword evidence="3" id="KW-0820">tRNA-binding</keyword>
<comment type="catalytic activity">
    <reaction evidence="3">
        <text>cytidine(34) in elongator tRNA(Met) + acetate + ATP = N(4)-acetylcytidine(34) in elongator tRNA(Met) + AMP + diphosphate</text>
        <dbReference type="Rhea" id="RHEA:58144"/>
        <dbReference type="Rhea" id="RHEA-COMP:10693"/>
        <dbReference type="Rhea" id="RHEA-COMP:10694"/>
        <dbReference type="ChEBI" id="CHEBI:30089"/>
        <dbReference type="ChEBI" id="CHEBI:30616"/>
        <dbReference type="ChEBI" id="CHEBI:33019"/>
        <dbReference type="ChEBI" id="CHEBI:74900"/>
        <dbReference type="ChEBI" id="CHEBI:82748"/>
        <dbReference type="ChEBI" id="CHEBI:456215"/>
    </reaction>
</comment>
<dbReference type="EMBL" id="LUXM01000040">
    <property type="protein sequence ID" value="KZU91672.1"/>
    <property type="molecule type" value="Genomic_DNA"/>
</dbReference>
<dbReference type="GO" id="GO:0016879">
    <property type="term" value="F:ligase activity, forming carbon-nitrogen bonds"/>
    <property type="evidence" value="ECO:0007669"/>
    <property type="project" value="UniProtKB-UniRule"/>
</dbReference>
<dbReference type="GO" id="GO:0000049">
    <property type="term" value="F:tRNA binding"/>
    <property type="evidence" value="ECO:0007669"/>
    <property type="project" value="UniProtKB-KW"/>
</dbReference>
<dbReference type="GO" id="GO:0005737">
    <property type="term" value="C:cytoplasm"/>
    <property type="evidence" value="ECO:0007669"/>
    <property type="project" value="UniProtKB-SubCell"/>
</dbReference>
<keyword evidence="2 3" id="KW-0819">tRNA processing</keyword>
<keyword evidence="3" id="KW-0963">Cytoplasm</keyword>
<proteinExistence type="inferred from homology"/>
<feature type="binding site" evidence="3">
    <location>
        <position position="101"/>
    </location>
    <ligand>
        <name>ATP</name>
        <dbReference type="ChEBI" id="CHEBI:30616"/>
    </ligand>
</feature>
<gene>
    <name evidence="3" type="primary">tmcAL</name>
    <name evidence="4" type="ORF">Lp19_2958</name>
</gene>
<comment type="function">
    <text evidence="3">Catalyzes the formation of N(4)-acetylcytidine (ac(4)C) at the wobble position of elongator tRNA(Met), using acetate and ATP as substrates. First activates an acetate ion to form acetyladenylate (Ac-AMP) and then transfers the acetyl group to tRNA to form ac(4)C34.</text>
</comment>
<dbReference type="AlphaFoldDB" id="A0A162GEV2"/>
<dbReference type="Proteomes" id="UP000076882">
    <property type="component" value="Unassembled WGS sequence"/>
</dbReference>
<protein>
    <recommendedName>
        <fullName evidence="3">tRNA(Met) cytidine acetate ligase</fullName>
        <ecNumber evidence="3">6.3.4.-</ecNumber>
    </recommendedName>
</protein>
<dbReference type="PATRIC" id="fig|1590.144.peg.1319"/>
<dbReference type="GO" id="GO:0005524">
    <property type="term" value="F:ATP binding"/>
    <property type="evidence" value="ECO:0007669"/>
    <property type="project" value="UniProtKB-KW"/>
</dbReference>
<comment type="caution">
    <text evidence="3">Lacks conserved residue(s) required for the propagation of feature annotation.</text>
</comment>
<feature type="binding site" evidence="3">
    <location>
        <position position="150"/>
    </location>
    <ligand>
        <name>ATP</name>
        <dbReference type="ChEBI" id="CHEBI:30616"/>
    </ligand>
</feature>
<dbReference type="PANTHER" id="PTHR37825">
    <property type="entry name" value="TRNA(MET) CYTIDINE ACETATE LIGASE"/>
    <property type="match status" value="1"/>
</dbReference>
<dbReference type="InterPro" id="IPR008513">
    <property type="entry name" value="tRNA(Met)_cyd_acetate_ligase"/>
</dbReference>
<feature type="binding site" evidence="3">
    <location>
        <begin position="7"/>
        <end position="20"/>
    </location>
    <ligand>
        <name>ATP</name>
        <dbReference type="ChEBI" id="CHEBI:30616"/>
    </ligand>
</feature>
<keyword evidence="3" id="KW-0547">Nucleotide-binding</keyword>
<feature type="binding site" evidence="3">
    <location>
        <position position="175"/>
    </location>
    <ligand>
        <name>ATP</name>
        <dbReference type="ChEBI" id="CHEBI:30616"/>
    </ligand>
</feature>
<dbReference type="SUPFAM" id="SSF52374">
    <property type="entry name" value="Nucleotidylyl transferase"/>
    <property type="match status" value="1"/>
</dbReference>
<sequence>MQAVGLITEYNPLHNGHRYHLRQAQQLTNADCVIVVMSGDWLQRGEPAILDKWTRAKLALENGADLVIELPVFFATQPAHLFARGGIELLSALDCTSVVFGAEHPELDFQRLATAIAARQGSFTHYNATFATQFNAALQAATGVTLTAANDMLSFCYYAANQTLAHPMQLLPIKRRQADHATTTIAADSRYASGTAVRQAALAQDWAALKPVVPADTFTALTTQRLQRWSDFWPFLQYQLLTVDVARSGQYDQMAEGLEYRMQAMTQHATTFDDFIHQVKSKRYTYTRLQRVATAALLQLTQAEVQKAQAHNYLRVLGFTPKGQAYLHQVKKQLPLPLYTKINQDLRQHALNLDYRAGRVYQLINGQSQDLYRQPWRLPVTIG</sequence>
<dbReference type="InterPro" id="IPR014729">
    <property type="entry name" value="Rossmann-like_a/b/a_fold"/>
</dbReference>
<evidence type="ECO:0000313" key="4">
    <source>
        <dbReference type="EMBL" id="KZU91672.1"/>
    </source>
</evidence>
<evidence type="ECO:0000256" key="3">
    <source>
        <dbReference type="HAMAP-Rule" id="MF_01539"/>
    </source>
</evidence>
<comment type="similarity">
    <text evidence="3">Belongs to the TmcAL family.</text>
</comment>
<dbReference type="GO" id="GO:0006400">
    <property type="term" value="P:tRNA modification"/>
    <property type="evidence" value="ECO:0007669"/>
    <property type="project" value="UniProtKB-UniRule"/>
</dbReference>
<dbReference type="Gene3D" id="3.40.50.620">
    <property type="entry name" value="HUPs"/>
    <property type="match status" value="1"/>
</dbReference>
<dbReference type="Pfam" id="PF05636">
    <property type="entry name" value="HIGH_NTase1"/>
    <property type="match status" value="1"/>
</dbReference>
<keyword evidence="3" id="KW-0694">RNA-binding</keyword>
<dbReference type="RefSeq" id="WP_044430600.1">
    <property type="nucleotide sequence ID" value="NZ_CAKMBJ010000009.1"/>
</dbReference>
<evidence type="ECO:0000313" key="5">
    <source>
        <dbReference type="Proteomes" id="UP000076882"/>
    </source>
</evidence>
<reference evidence="4 5" key="1">
    <citation type="submission" date="2016-03" db="EMBL/GenBank/DDBJ databases">
        <title>Comparative genomics of 54 Lactobacillus plantarum strains reveals genomic uncoupling from niche constraints.</title>
        <authorList>
            <person name="Martino M.E."/>
        </authorList>
    </citation>
    <scope>NUCLEOTIDE SEQUENCE [LARGE SCALE GENOMIC DNA]</scope>
    <source>
        <strain evidence="4 5">19.1</strain>
    </source>
</reference>
<keyword evidence="3" id="KW-0067">ATP-binding</keyword>
<accession>A0A162GEV2</accession>
<keyword evidence="1 3" id="KW-0436">Ligase</keyword>
<dbReference type="NCBIfam" id="NF010191">
    <property type="entry name" value="PRK13670.1"/>
    <property type="match status" value="1"/>
</dbReference>
<comment type="subcellular location">
    <subcellularLocation>
        <location evidence="3">Cytoplasm</location>
    </subcellularLocation>
</comment>
<name>A0A162GEV2_LACPN</name>
<dbReference type="PANTHER" id="PTHR37825:SF1">
    <property type="entry name" value="TRNA(MET) CYTIDINE ACETATE LIGASE"/>
    <property type="match status" value="1"/>
</dbReference>
<comment type="caution">
    <text evidence="4">The sequence shown here is derived from an EMBL/GenBank/DDBJ whole genome shotgun (WGS) entry which is preliminary data.</text>
</comment>
<dbReference type="EC" id="6.3.4.-" evidence="3"/>
<dbReference type="KEGG" id="lpb:SH83_06385"/>
<organism evidence="4 5">
    <name type="scientific">Lactiplantibacillus plantarum</name>
    <name type="common">Lactobacillus plantarum</name>
    <dbReference type="NCBI Taxonomy" id="1590"/>
    <lineage>
        <taxon>Bacteria</taxon>
        <taxon>Bacillati</taxon>
        <taxon>Bacillota</taxon>
        <taxon>Bacilli</taxon>
        <taxon>Lactobacillales</taxon>
        <taxon>Lactobacillaceae</taxon>
        <taxon>Lactiplantibacillus</taxon>
    </lineage>
</organism>
<evidence type="ECO:0000256" key="1">
    <source>
        <dbReference type="ARBA" id="ARBA00022598"/>
    </source>
</evidence>
<dbReference type="HAMAP" id="MF_01539">
    <property type="entry name" value="TmcAL"/>
    <property type="match status" value="1"/>
</dbReference>